<sequence>MGQDREDKFGRALRLRWEWLKWTTPEKPWSLIPPPLNDLDSCLFAAATTITVRDGRLTDFWHDAWLDGMRPKDLAPDLFLIARRKRRSVRDARWRFKWINDIAHGITHGNIQQFVHLFYRIDNASALIEGDDSITWNLTPSSCYTAKSAYLAQYQGLQRLPFNPLIWCVWAPEKCQFFGWLLARGRIPTSLQLRGIPNDKWCPFYHVVEETAPHLLLDCPFSREVWSLIAGWAGQNLLNPASWPDFDSVLCWWLGRVEAAKPLGKPGRKCIASLLLLSLWEIWKERNRRTFQFKLLPPLAVLLLIKAEAALSDLAGAGLGELVSGDADVP</sequence>
<dbReference type="AlphaFoldDB" id="A0A2K2D601"/>
<keyword evidence="4" id="KW-1185">Reference proteome</keyword>
<evidence type="ECO:0000313" key="3">
    <source>
        <dbReference type="EnsemblPlants" id="PNT69715"/>
    </source>
</evidence>
<dbReference type="Pfam" id="PF13966">
    <property type="entry name" value="zf-RVT"/>
    <property type="match status" value="1"/>
</dbReference>
<evidence type="ECO:0000259" key="1">
    <source>
        <dbReference type="Pfam" id="PF13966"/>
    </source>
</evidence>
<protein>
    <recommendedName>
        <fullName evidence="1">Reverse transcriptase zinc-binding domain-containing protein</fullName>
    </recommendedName>
</protein>
<name>A0A2K2D601_BRADI</name>
<gene>
    <name evidence="2" type="ORF">BRADI_3g60378v3</name>
</gene>
<evidence type="ECO:0000313" key="4">
    <source>
        <dbReference type="Proteomes" id="UP000008810"/>
    </source>
</evidence>
<evidence type="ECO:0000313" key="2">
    <source>
        <dbReference type="EMBL" id="PNT69715.1"/>
    </source>
</evidence>
<dbReference type="OrthoDB" id="692410at2759"/>
<dbReference type="InParanoid" id="A0A2K2D601"/>
<dbReference type="EnsemblPlants" id="PNT69715">
    <property type="protein sequence ID" value="PNT69715"/>
    <property type="gene ID" value="BRADI_3g60378v3"/>
</dbReference>
<dbReference type="PANTHER" id="PTHR36617:SF8">
    <property type="entry name" value="OS10G0457800 PROTEIN"/>
    <property type="match status" value="1"/>
</dbReference>
<feature type="domain" description="Reverse transcriptase zinc-binding" evidence="1">
    <location>
        <begin position="144"/>
        <end position="226"/>
    </location>
</feature>
<dbReference type="Proteomes" id="UP000008810">
    <property type="component" value="Chromosome 3"/>
</dbReference>
<reference evidence="2" key="2">
    <citation type="submission" date="2017-06" db="EMBL/GenBank/DDBJ databases">
        <title>WGS assembly of Brachypodium distachyon.</title>
        <authorList>
            <consortium name="The International Brachypodium Initiative"/>
            <person name="Lucas S."/>
            <person name="Harmon-Smith M."/>
            <person name="Lail K."/>
            <person name="Tice H."/>
            <person name="Grimwood J."/>
            <person name="Bruce D."/>
            <person name="Barry K."/>
            <person name="Shu S."/>
            <person name="Lindquist E."/>
            <person name="Wang M."/>
            <person name="Pitluck S."/>
            <person name="Vogel J.P."/>
            <person name="Garvin D.F."/>
            <person name="Mockler T.C."/>
            <person name="Schmutz J."/>
            <person name="Rokhsar D."/>
            <person name="Bevan M.W."/>
        </authorList>
    </citation>
    <scope>NUCLEOTIDE SEQUENCE</scope>
    <source>
        <strain evidence="2">Bd21</strain>
    </source>
</reference>
<organism evidence="2">
    <name type="scientific">Brachypodium distachyon</name>
    <name type="common">Purple false brome</name>
    <name type="synonym">Trachynia distachya</name>
    <dbReference type="NCBI Taxonomy" id="15368"/>
    <lineage>
        <taxon>Eukaryota</taxon>
        <taxon>Viridiplantae</taxon>
        <taxon>Streptophyta</taxon>
        <taxon>Embryophyta</taxon>
        <taxon>Tracheophyta</taxon>
        <taxon>Spermatophyta</taxon>
        <taxon>Magnoliopsida</taxon>
        <taxon>Liliopsida</taxon>
        <taxon>Poales</taxon>
        <taxon>Poaceae</taxon>
        <taxon>BOP clade</taxon>
        <taxon>Pooideae</taxon>
        <taxon>Stipodae</taxon>
        <taxon>Brachypodieae</taxon>
        <taxon>Brachypodium</taxon>
    </lineage>
</organism>
<accession>A0A2K2D601</accession>
<reference evidence="2 3" key="1">
    <citation type="journal article" date="2010" name="Nature">
        <title>Genome sequencing and analysis of the model grass Brachypodium distachyon.</title>
        <authorList>
            <consortium name="International Brachypodium Initiative"/>
        </authorList>
    </citation>
    <scope>NUCLEOTIDE SEQUENCE [LARGE SCALE GENOMIC DNA]</scope>
    <source>
        <strain evidence="2 3">Bd21</strain>
    </source>
</reference>
<dbReference type="PANTHER" id="PTHR36617">
    <property type="entry name" value="PROTEIN, PUTATIVE-RELATED"/>
    <property type="match status" value="1"/>
</dbReference>
<proteinExistence type="predicted"/>
<reference evidence="3" key="3">
    <citation type="submission" date="2018-08" db="UniProtKB">
        <authorList>
            <consortium name="EnsemblPlants"/>
        </authorList>
    </citation>
    <scope>IDENTIFICATION</scope>
    <source>
        <strain evidence="3">cv. Bd21</strain>
    </source>
</reference>
<dbReference type="EMBL" id="CM000882">
    <property type="protein sequence ID" value="PNT69715.1"/>
    <property type="molecule type" value="Genomic_DNA"/>
</dbReference>
<dbReference type="Gramene" id="PNT69715">
    <property type="protein sequence ID" value="PNT69715"/>
    <property type="gene ID" value="BRADI_3g60378v3"/>
</dbReference>
<dbReference type="InterPro" id="IPR026960">
    <property type="entry name" value="RVT-Znf"/>
</dbReference>